<feature type="non-terminal residue" evidence="2">
    <location>
        <position position="1"/>
    </location>
</feature>
<accession>A0A0L6UXE3</accession>
<protein>
    <submittedName>
        <fullName evidence="2">Uncharacterized protein</fullName>
    </submittedName>
</protein>
<sequence>EKSNPMAIQNSLANNQTRQSDKAPDWWRYLQAHWKARKESKKENYFMLLINLWVKCGDSKSQIILDILKLSEFDVIKTGKHNATMPIKVKGRVLLEWGTRNFSGKLLLFSQHCNQSAQRR</sequence>
<reference evidence="2 3" key="1">
    <citation type="submission" date="2015-08" db="EMBL/GenBank/DDBJ databases">
        <title>Next Generation Sequencing and Analysis of the Genome of Puccinia sorghi L Schw, the Causal Agent of Maize Common Rust.</title>
        <authorList>
            <person name="Rochi L."/>
            <person name="Burguener G."/>
            <person name="Darino M."/>
            <person name="Turjanski A."/>
            <person name="Kreff E."/>
            <person name="Dieguez M.J."/>
            <person name="Sacco F."/>
        </authorList>
    </citation>
    <scope>NUCLEOTIDE SEQUENCE [LARGE SCALE GENOMIC DNA]</scope>
    <source>
        <strain evidence="2 3">RO10H11247</strain>
    </source>
</reference>
<comment type="caution">
    <text evidence="2">The sequence shown here is derived from an EMBL/GenBank/DDBJ whole genome shotgun (WGS) entry which is preliminary data.</text>
</comment>
<evidence type="ECO:0000313" key="3">
    <source>
        <dbReference type="Proteomes" id="UP000037035"/>
    </source>
</evidence>
<organism evidence="2 3">
    <name type="scientific">Puccinia sorghi</name>
    <dbReference type="NCBI Taxonomy" id="27349"/>
    <lineage>
        <taxon>Eukaryota</taxon>
        <taxon>Fungi</taxon>
        <taxon>Dikarya</taxon>
        <taxon>Basidiomycota</taxon>
        <taxon>Pucciniomycotina</taxon>
        <taxon>Pucciniomycetes</taxon>
        <taxon>Pucciniales</taxon>
        <taxon>Pucciniaceae</taxon>
        <taxon>Puccinia</taxon>
    </lineage>
</organism>
<dbReference type="Proteomes" id="UP000037035">
    <property type="component" value="Unassembled WGS sequence"/>
</dbReference>
<evidence type="ECO:0000313" key="2">
    <source>
        <dbReference type="EMBL" id="KNZ53179.1"/>
    </source>
</evidence>
<evidence type="ECO:0000256" key="1">
    <source>
        <dbReference type="SAM" id="MobiDB-lite"/>
    </source>
</evidence>
<feature type="region of interest" description="Disordered" evidence="1">
    <location>
        <begin position="1"/>
        <end position="22"/>
    </location>
</feature>
<feature type="compositionally biased region" description="Polar residues" evidence="1">
    <location>
        <begin position="1"/>
        <end position="18"/>
    </location>
</feature>
<dbReference type="EMBL" id="LAVV01008299">
    <property type="protein sequence ID" value="KNZ53179.1"/>
    <property type="molecule type" value="Genomic_DNA"/>
</dbReference>
<dbReference type="VEuPathDB" id="FungiDB:VP01_3317g1"/>
<dbReference type="AlphaFoldDB" id="A0A0L6UXE3"/>
<dbReference type="OrthoDB" id="2135676at2759"/>
<keyword evidence="3" id="KW-1185">Reference proteome</keyword>
<gene>
    <name evidence="2" type="ORF">VP01_3317g1</name>
</gene>
<name>A0A0L6UXE3_9BASI</name>
<proteinExistence type="predicted"/>